<keyword evidence="1" id="KW-0472">Membrane</keyword>
<reference evidence="2" key="1">
    <citation type="submission" date="2021-03" db="EMBL/GenBank/DDBJ databases">
        <authorList>
            <person name="Li Z."/>
            <person name="Yang C."/>
        </authorList>
    </citation>
    <scope>NUCLEOTIDE SEQUENCE</scope>
    <source>
        <strain evidence="2">Dzin_1.0</strain>
        <tissue evidence="2">Leaf</tissue>
    </source>
</reference>
<evidence type="ECO:0000256" key="1">
    <source>
        <dbReference type="SAM" id="Phobius"/>
    </source>
</evidence>
<accession>A0A9D5D570</accession>
<sequence>MKLQAQSDPIYARIASNLVTMQENVLMWLFTTVFFLGTLQLSALRKSCAGTARNLATQQASAPMRA</sequence>
<keyword evidence="1" id="KW-0812">Transmembrane</keyword>
<proteinExistence type="predicted"/>
<evidence type="ECO:0000313" key="3">
    <source>
        <dbReference type="Proteomes" id="UP001085076"/>
    </source>
</evidence>
<dbReference type="EMBL" id="JAGGNH010000001">
    <property type="protein sequence ID" value="KAJ0985391.1"/>
    <property type="molecule type" value="Genomic_DNA"/>
</dbReference>
<reference evidence="2" key="2">
    <citation type="journal article" date="2022" name="Hortic Res">
        <title>The genome of Dioscorea zingiberensis sheds light on the biosynthesis, origin and evolution of the medicinally important diosgenin saponins.</title>
        <authorList>
            <person name="Li Y."/>
            <person name="Tan C."/>
            <person name="Li Z."/>
            <person name="Guo J."/>
            <person name="Li S."/>
            <person name="Chen X."/>
            <person name="Wang C."/>
            <person name="Dai X."/>
            <person name="Yang H."/>
            <person name="Song W."/>
            <person name="Hou L."/>
            <person name="Xu J."/>
            <person name="Tong Z."/>
            <person name="Xu A."/>
            <person name="Yuan X."/>
            <person name="Wang W."/>
            <person name="Yang Q."/>
            <person name="Chen L."/>
            <person name="Sun Z."/>
            <person name="Wang K."/>
            <person name="Pan B."/>
            <person name="Chen J."/>
            <person name="Bao Y."/>
            <person name="Liu F."/>
            <person name="Qi X."/>
            <person name="Gang D.R."/>
            <person name="Wen J."/>
            <person name="Li J."/>
        </authorList>
    </citation>
    <scope>NUCLEOTIDE SEQUENCE</scope>
    <source>
        <strain evidence="2">Dzin_1.0</strain>
    </source>
</reference>
<dbReference type="Proteomes" id="UP001085076">
    <property type="component" value="Miscellaneous, Linkage group lg01"/>
</dbReference>
<organism evidence="2 3">
    <name type="scientific">Dioscorea zingiberensis</name>
    <dbReference type="NCBI Taxonomy" id="325984"/>
    <lineage>
        <taxon>Eukaryota</taxon>
        <taxon>Viridiplantae</taxon>
        <taxon>Streptophyta</taxon>
        <taxon>Embryophyta</taxon>
        <taxon>Tracheophyta</taxon>
        <taxon>Spermatophyta</taxon>
        <taxon>Magnoliopsida</taxon>
        <taxon>Liliopsida</taxon>
        <taxon>Dioscoreales</taxon>
        <taxon>Dioscoreaceae</taxon>
        <taxon>Dioscorea</taxon>
    </lineage>
</organism>
<keyword evidence="3" id="KW-1185">Reference proteome</keyword>
<dbReference type="AlphaFoldDB" id="A0A9D5D570"/>
<name>A0A9D5D570_9LILI</name>
<protein>
    <submittedName>
        <fullName evidence="2">Uncharacterized protein</fullName>
    </submittedName>
</protein>
<comment type="caution">
    <text evidence="2">The sequence shown here is derived from an EMBL/GenBank/DDBJ whole genome shotgun (WGS) entry which is preliminary data.</text>
</comment>
<feature type="transmembrane region" description="Helical" evidence="1">
    <location>
        <begin position="25"/>
        <end position="44"/>
    </location>
</feature>
<gene>
    <name evidence="2" type="ORF">J5N97_003747</name>
</gene>
<keyword evidence="1" id="KW-1133">Transmembrane helix</keyword>
<evidence type="ECO:0000313" key="2">
    <source>
        <dbReference type="EMBL" id="KAJ0985391.1"/>
    </source>
</evidence>